<keyword evidence="2" id="KW-1185">Reference proteome</keyword>
<evidence type="ECO:0000313" key="1">
    <source>
        <dbReference type="EMBL" id="RJO79318.1"/>
    </source>
</evidence>
<dbReference type="Proteomes" id="UP000266677">
    <property type="component" value="Unassembled WGS sequence"/>
</dbReference>
<accession>A0A3A4KF14</accession>
<dbReference type="AlphaFoldDB" id="A0A3A4KF14"/>
<sequence length="218" mass="24295">MTAVSDIRVPLAQLNVVMAGDLHAVWNEVGGGTSAKGWKHAFYERYPSTVYPYLSAAGDLTVDWYNRLAPDLDYRAIPAEMPAPEALQPGVAWALGKDAVWDLILGVGQRHLYQQQRTTVLDNTVREQVGAIRYAAPAACWFCRMIATRTIVYASEERASFSAHTNCRCVGYPLRKDVEIPHMPDLGEWEQQYIEASRLAGATDRKSLGKAYRELGYA</sequence>
<proteinExistence type="predicted"/>
<dbReference type="OrthoDB" id="3194844at2"/>
<evidence type="ECO:0000313" key="2">
    <source>
        <dbReference type="Proteomes" id="UP000266677"/>
    </source>
</evidence>
<dbReference type="InterPro" id="IPR057369">
    <property type="entry name" value="VG15"/>
</dbReference>
<evidence type="ECO:0008006" key="3">
    <source>
        <dbReference type="Google" id="ProtNLM"/>
    </source>
</evidence>
<gene>
    <name evidence="1" type="ORF">D5S18_03025</name>
</gene>
<protein>
    <recommendedName>
        <fullName evidence="3">Capsid maturation protease</fullName>
    </recommendedName>
</protein>
<dbReference type="RefSeq" id="WP_120037728.1">
    <property type="nucleotide sequence ID" value="NZ_QZFU01000010.1"/>
</dbReference>
<name>A0A3A4KF14_9NOCA</name>
<organism evidence="1 2">
    <name type="scientific">Nocardia panacis</name>
    <dbReference type="NCBI Taxonomy" id="2340916"/>
    <lineage>
        <taxon>Bacteria</taxon>
        <taxon>Bacillati</taxon>
        <taxon>Actinomycetota</taxon>
        <taxon>Actinomycetes</taxon>
        <taxon>Mycobacteriales</taxon>
        <taxon>Nocardiaceae</taxon>
        <taxon>Nocardia</taxon>
    </lineage>
</organism>
<dbReference type="Pfam" id="PF25310">
    <property type="entry name" value="VG15"/>
    <property type="match status" value="1"/>
</dbReference>
<comment type="caution">
    <text evidence="1">The sequence shown here is derived from an EMBL/GenBank/DDBJ whole genome shotgun (WGS) entry which is preliminary data.</text>
</comment>
<dbReference type="EMBL" id="QZFU01000010">
    <property type="protein sequence ID" value="RJO79318.1"/>
    <property type="molecule type" value="Genomic_DNA"/>
</dbReference>
<reference evidence="1 2" key="1">
    <citation type="submission" date="2018-09" db="EMBL/GenBank/DDBJ databases">
        <title>YIM PH21274 draft genome.</title>
        <authorList>
            <person name="Miao C."/>
        </authorList>
    </citation>
    <scope>NUCLEOTIDE SEQUENCE [LARGE SCALE GENOMIC DNA]</scope>
    <source>
        <strain evidence="1 2">YIM PH 21724</strain>
    </source>
</reference>